<gene>
    <name evidence="1" type="ORF">ACFP3H_15155</name>
</gene>
<dbReference type="EMBL" id="JBHSQN010000010">
    <property type="protein sequence ID" value="MFC6012397.1"/>
    <property type="molecule type" value="Genomic_DNA"/>
</dbReference>
<dbReference type="RefSeq" id="WP_378605884.1">
    <property type="nucleotide sequence ID" value="NZ_JBHSQN010000010.1"/>
</dbReference>
<accession>A0ABW1JU23</accession>
<organism evidence="1 2">
    <name type="scientific">Nocardia lasii</name>
    <dbReference type="NCBI Taxonomy" id="1616107"/>
    <lineage>
        <taxon>Bacteria</taxon>
        <taxon>Bacillati</taxon>
        <taxon>Actinomycetota</taxon>
        <taxon>Actinomycetes</taxon>
        <taxon>Mycobacteriales</taxon>
        <taxon>Nocardiaceae</taxon>
        <taxon>Nocardia</taxon>
    </lineage>
</organism>
<keyword evidence="2" id="KW-1185">Reference proteome</keyword>
<comment type="caution">
    <text evidence="1">The sequence shown here is derived from an EMBL/GenBank/DDBJ whole genome shotgun (WGS) entry which is preliminary data.</text>
</comment>
<evidence type="ECO:0000313" key="2">
    <source>
        <dbReference type="Proteomes" id="UP001596223"/>
    </source>
</evidence>
<evidence type="ECO:0000313" key="1">
    <source>
        <dbReference type="EMBL" id="MFC6012397.1"/>
    </source>
</evidence>
<proteinExistence type="predicted"/>
<name>A0ABW1JU23_9NOCA</name>
<evidence type="ECO:0008006" key="3">
    <source>
        <dbReference type="Google" id="ProtNLM"/>
    </source>
</evidence>
<protein>
    <recommendedName>
        <fullName evidence="3">DNA-binding protein</fullName>
    </recommendedName>
</protein>
<reference evidence="2" key="1">
    <citation type="journal article" date="2019" name="Int. J. Syst. Evol. Microbiol.">
        <title>The Global Catalogue of Microorganisms (GCM) 10K type strain sequencing project: providing services to taxonomists for standard genome sequencing and annotation.</title>
        <authorList>
            <consortium name="The Broad Institute Genomics Platform"/>
            <consortium name="The Broad Institute Genome Sequencing Center for Infectious Disease"/>
            <person name="Wu L."/>
            <person name="Ma J."/>
        </authorList>
    </citation>
    <scope>NUCLEOTIDE SEQUENCE [LARGE SCALE GENOMIC DNA]</scope>
    <source>
        <strain evidence="2">CCUG 36956</strain>
    </source>
</reference>
<sequence>MGAVIDSTLEMRCVRYRRELHLPATIEVDSRRILLQIGAHHGAVTMPSDLGERVLARLQEAAIAGPVVDHPRARRWTFLTGPSRPDTLTAAASADLFRLYATVACAGSHIVLPSPDDERTGYRTWVREPEASDNRPPVRAVVDAARALGTRKLRVL</sequence>
<dbReference type="Proteomes" id="UP001596223">
    <property type="component" value="Unassembled WGS sequence"/>
</dbReference>